<sequence>MADAYRLMRAALALFDAPPAQLEAAQRQRAEAQAEREADLERRILATPEAAAVAVSEAQVAEAVATIEGRFADAAELERALAANGLDREALAAAAAEELRVEGALEQAAARAEPVTDAELERFYREHPERFRREQEARTVRHILITLNDDYPENRRDRAWSRAERLAAELQAAPEGFAAAAQRYSECPSALHDGLIGQVTRGQLHAELDAALFAMAAGEVRGPVETAVGLHVLYCEAVHPPGPVPLEAVRERLRERLQAQRAEQARRAWVRALPGPSATR</sequence>
<evidence type="ECO:0000256" key="4">
    <source>
        <dbReference type="ARBA" id="ARBA00023110"/>
    </source>
</evidence>
<evidence type="ECO:0000256" key="2">
    <source>
        <dbReference type="ARBA" id="ARBA00007656"/>
    </source>
</evidence>
<feature type="domain" description="PpiC" evidence="6">
    <location>
        <begin position="135"/>
        <end position="237"/>
    </location>
</feature>
<dbReference type="NCBIfam" id="TIGR02933">
    <property type="entry name" value="nifM_nitrog"/>
    <property type="match status" value="1"/>
</dbReference>
<dbReference type="Gene3D" id="3.10.50.40">
    <property type="match status" value="1"/>
</dbReference>
<dbReference type="InterPro" id="IPR027304">
    <property type="entry name" value="Trigger_fact/SurA_dom_sf"/>
</dbReference>
<organism evidence="7 8">
    <name type="scientific">Halorhodospira neutriphila</name>
    <dbReference type="NCBI Taxonomy" id="168379"/>
    <lineage>
        <taxon>Bacteria</taxon>
        <taxon>Pseudomonadati</taxon>
        <taxon>Pseudomonadota</taxon>
        <taxon>Gammaproteobacteria</taxon>
        <taxon>Chromatiales</taxon>
        <taxon>Ectothiorhodospiraceae</taxon>
        <taxon>Halorhodospira</taxon>
    </lineage>
</organism>
<evidence type="ECO:0000256" key="1">
    <source>
        <dbReference type="ARBA" id="ARBA00000971"/>
    </source>
</evidence>
<accession>A0ABS1E434</accession>
<dbReference type="PANTHER" id="PTHR47245">
    <property type="entry name" value="PEPTIDYLPROLYL ISOMERASE"/>
    <property type="match status" value="1"/>
</dbReference>
<keyword evidence="5" id="KW-0413">Isomerase</keyword>
<name>A0ABS1E434_9GAMM</name>
<dbReference type="PANTHER" id="PTHR47245:SF2">
    <property type="entry name" value="PEPTIDYL-PROLYL CIS-TRANS ISOMERASE HP_0175-RELATED"/>
    <property type="match status" value="1"/>
</dbReference>
<dbReference type="InterPro" id="IPR014282">
    <property type="entry name" value="Nitrogen_fix_NifM"/>
</dbReference>
<reference evidence="7 8" key="1">
    <citation type="journal article" date="2020" name="Microorganisms">
        <title>Osmotic Adaptation and Compatible Solute Biosynthesis of Phototrophic Bacteria as Revealed from Genome Analyses.</title>
        <authorList>
            <person name="Imhoff J.F."/>
            <person name="Rahn T."/>
            <person name="Kunzel S."/>
            <person name="Keller A."/>
            <person name="Neulinger S.C."/>
        </authorList>
    </citation>
    <scope>NUCLEOTIDE SEQUENCE [LARGE SCALE GENOMIC DNA]</scope>
    <source>
        <strain evidence="7 8">DSM 15116</strain>
    </source>
</reference>
<evidence type="ECO:0000259" key="6">
    <source>
        <dbReference type="PROSITE" id="PS50198"/>
    </source>
</evidence>
<dbReference type="PROSITE" id="PS50198">
    <property type="entry name" value="PPIC_PPIASE_2"/>
    <property type="match status" value="1"/>
</dbReference>
<protein>
    <recommendedName>
        <fullName evidence="3">peptidylprolyl isomerase</fullName>
        <ecNumber evidence="3">5.2.1.8</ecNumber>
    </recommendedName>
</protein>
<gene>
    <name evidence="7" type="primary">nifM</name>
    <name evidence="7" type="ORF">CKO13_05565</name>
</gene>
<comment type="caution">
    <text evidence="7">The sequence shown here is derived from an EMBL/GenBank/DDBJ whole genome shotgun (WGS) entry which is preliminary data.</text>
</comment>
<dbReference type="InterPro" id="IPR050245">
    <property type="entry name" value="PrsA_foldase"/>
</dbReference>
<keyword evidence="4 5" id="KW-0697">Rotamase</keyword>
<dbReference type="SUPFAM" id="SSF54534">
    <property type="entry name" value="FKBP-like"/>
    <property type="match status" value="1"/>
</dbReference>
<comment type="similarity">
    <text evidence="2">Belongs to the PpiC/parvulin rotamase family.</text>
</comment>
<dbReference type="EMBL" id="NRSH01000046">
    <property type="protein sequence ID" value="MBK1726496.1"/>
    <property type="molecule type" value="Genomic_DNA"/>
</dbReference>
<dbReference type="InterPro" id="IPR046357">
    <property type="entry name" value="PPIase_dom_sf"/>
</dbReference>
<dbReference type="RefSeq" id="WP_200257706.1">
    <property type="nucleotide sequence ID" value="NZ_NRSH01000046.1"/>
</dbReference>
<dbReference type="Pfam" id="PF00639">
    <property type="entry name" value="Rotamase"/>
    <property type="match status" value="1"/>
</dbReference>
<dbReference type="EC" id="5.2.1.8" evidence="3"/>
<proteinExistence type="inferred from homology"/>
<evidence type="ECO:0000256" key="5">
    <source>
        <dbReference type="PROSITE-ProRule" id="PRU00278"/>
    </source>
</evidence>
<dbReference type="SUPFAM" id="SSF109998">
    <property type="entry name" value="Triger factor/SurA peptide-binding domain-like"/>
    <property type="match status" value="1"/>
</dbReference>
<evidence type="ECO:0000313" key="7">
    <source>
        <dbReference type="EMBL" id="MBK1726496.1"/>
    </source>
</evidence>
<keyword evidence="8" id="KW-1185">Reference proteome</keyword>
<evidence type="ECO:0000256" key="3">
    <source>
        <dbReference type="ARBA" id="ARBA00013194"/>
    </source>
</evidence>
<dbReference type="InterPro" id="IPR000297">
    <property type="entry name" value="PPIase_PpiC"/>
</dbReference>
<comment type="catalytic activity">
    <reaction evidence="1">
        <text>[protein]-peptidylproline (omega=180) = [protein]-peptidylproline (omega=0)</text>
        <dbReference type="Rhea" id="RHEA:16237"/>
        <dbReference type="Rhea" id="RHEA-COMP:10747"/>
        <dbReference type="Rhea" id="RHEA-COMP:10748"/>
        <dbReference type="ChEBI" id="CHEBI:83833"/>
        <dbReference type="ChEBI" id="CHEBI:83834"/>
        <dbReference type="EC" id="5.2.1.8"/>
    </reaction>
</comment>
<dbReference type="Proteomes" id="UP000738126">
    <property type="component" value="Unassembled WGS sequence"/>
</dbReference>
<evidence type="ECO:0000313" key="8">
    <source>
        <dbReference type="Proteomes" id="UP000738126"/>
    </source>
</evidence>